<comment type="caution">
    <text evidence="2">The sequence shown here is derived from an EMBL/GenBank/DDBJ whole genome shotgun (WGS) entry which is preliminary data.</text>
</comment>
<evidence type="ECO:0000313" key="2">
    <source>
        <dbReference type="EMBL" id="NNT72158.1"/>
    </source>
</evidence>
<keyword evidence="1" id="KW-0732">Signal</keyword>
<evidence type="ECO:0000313" key="3">
    <source>
        <dbReference type="Proteomes" id="UP000536509"/>
    </source>
</evidence>
<organism evidence="2 3">
    <name type="scientific">Flavobacterium rivulicola</name>
    <dbReference type="NCBI Taxonomy" id="2732161"/>
    <lineage>
        <taxon>Bacteria</taxon>
        <taxon>Pseudomonadati</taxon>
        <taxon>Bacteroidota</taxon>
        <taxon>Flavobacteriia</taxon>
        <taxon>Flavobacteriales</taxon>
        <taxon>Flavobacteriaceae</taxon>
        <taxon>Flavobacterium</taxon>
    </lineage>
</organism>
<gene>
    <name evidence="2" type="ORF">HKT18_08040</name>
</gene>
<dbReference type="PROSITE" id="PS51257">
    <property type="entry name" value="PROKAR_LIPOPROTEIN"/>
    <property type="match status" value="1"/>
</dbReference>
<dbReference type="Pfam" id="PF19765">
    <property type="entry name" value="DUF6252"/>
    <property type="match status" value="1"/>
</dbReference>
<name>A0A7Y3R946_9FLAO</name>
<dbReference type="AlphaFoldDB" id="A0A7Y3R946"/>
<sequence length="299" mass="31578">MKNIKFLAGIFLFLTAFTFTSCENEPIDPAIDLDNFGGGNTGPAVFKADFSGNTWVASTAQALIGGNYITISGVKPNGEGFGLLVEASATGTYPANTNILAFTPAGSEFGYWSTNFDNPEENTGSITITSINTTNNTISGTFSFKGYWSDTTTTSILPVQFSNGVFENIPFVTQGQTGDSFFAKVGGVEFVDTDIFTAEFFVGAEEWLTIAAEDADLNAINVSVRRSVGAGTYAITGNVAVDSAQGVYTLGDTDYDSVSGSVTIISKTATRIKGTFNFQASDGTTTKTITEGAFDVEYN</sequence>
<accession>A0A7Y3R946</accession>
<dbReference type="RefSeq" id="WP_171222342.1">
    <property type="nucleotide sequence ID" value="NZ_CP121446.1"/>
</dbReference>
<feature type="signal peptide" evidence="1">
    <location>
        <begin position="1"/>
        <end position="21"/>
    </location>
</feature>
<dbReference type="EMBL" id="JABEVX010000004">
    <property type="protein sequence ID" value="NNT72158.1"/>
    <property type="molecule type" value="Genomic_DNA"/>
</dbReference>
<dbReference type="InterPro" id="IPR046219">
    <property type="entry name" value="DUF6252"/>
</dbReference>
<reference evidence="2 3" key="1">
    <citation type="submission" date="2020-05" db="EMBL/GenBank/DDBJ databases">
        <title>Draft genome of Flavobacterium sp. IMCC34852.</title>
        <authorList>
            <person name="Song J."/>
            <person name="Cho J.-C."/>
        </authorList>
    </citation>
    <scope>NUCLEOTIDE SEQUENCE [LARGE SCALE GENOMIC DNA]</scope>
    <source>
        <strain evidence="2 3">IMCC34852</strain>
    </source>
</reference>
<keyword evidence="3" id="KW-1185">Reference proteome</keyword>
<proteinExistence type="predicted"/>
<protein>
    <submittedName>
        <fullName evidence="2">Uncharacterized protein</fullName>
    </submittedName>
</protein>
<evidence type="ECO:0000256" key="1">
    <source>
        <dbReference type="SAM" id="SignalP"/>
    </source>
</evidence>
<feature type="chain" id="PRO_5031247247" evidence="1">
    <location>
        <begin position="22"/>
        <end position="299"/>
    </location>
</feature>
<dbReference type="Proteomes" id="UP000536509">
    <property type="component" value="Unassembled WGS sequence"/>
</dbReference>